<gene>
    <name evidence="3" type="ORF">T02_6276</name>
</gene>
<dbReference type="EMBL" id="JYDW01000081">
    <property type="protein sequence ID" value="KRZ57077.1"/>
    <property type="molecule type" value="Genomic_DNA"/>
</dbReference>
<dbReference type="Pfam" id="PF22938">
    <property type="entry name" value="Integrase_p58_C"/>
    <property type="match status" value="1"/>
</dbReference>
<evidence type="ECO:0000259" key="2">
    <source>
        <dbReference type="Pfam" id="PF22938"/>
    </source>
</evidence>
<evidence type="ECO:0000313" key="3">
    <source>
        <dbReference type="EMBL" id="KRZ57077.1"/>
    </source>
</evidence>
<evidence type="ECO:0000256" key="1">
    <source>
        <dbReference type="SAM" id="MobiDB-lite"/>
    </source>
</evidence>
<dbReference type="OrthoDB" id="6781710at2759"/>
<accession>A0A0V1LC61</accession>
<sequence length="255" mass="29586">MIRTLRNDVWASSATPSGCSVQHELGERNDHQQVRRRVGSPPLKRVCACPKAVLRNKCDKGNPYYETHEAVWLYCSASKSRPSRKFTTPWTGPFGIVKEVSGLNYCIRSISNPRRTLLVHVNRLKPCKLTSAQLCSLRQKDNEDKKQVRRDHQSKTKPRIYRPRLVWTEEDHGRDGTSTQAMHVKLYDLPPCFLLPWKPSTVVSPTGPLSYQVQTEDGHLWRRHRDQLRKRYVTAEEHHSAEKIESQEKKLKAKR</sequence>
<dbReference type="Proteomes" id="UP000054721">
    <property type="component" value="Unassembled WGS sequence"/>
</dbReference>
<proteinExistence type="predicted"/>
<comment type="caution">
    <text evidence="3">The sequence shown here is derived from an EMBL/GenBank/DDBJ whole genome shotgun (WGS) entry which is preliminary data.</text>
</comment>
<feature type="domain" description="Integrase p58-like C-terminal" evidence="2">
    <location>
        <begin position="92"/>
        <end position="126"/>
    </location>
</feature>
<dbReference type="AlphaFoldDB" id="A0A0V1LC61"/>
<evidence type="ECO:0000313" key="4">
    <source>
        <dbReference type="Proteomes" id="UP000054721"/>
    </source>
</evidence>
<reference evidence="3 4" key="1">
    <citation type="submission" date="2015-05" db="EMBL/GenBank/DDBJ databases">
        <title>Evolution of Trichinella species and genotypes.</title>
        <authorList>
            <person name="Korhonen P.K."/>
            <person name="Edoardo P."/>
            <person name="Giuseppe L.R."/>
            <person name="Gasser R.B."/>
        </authorList>
    </citation>
    <scope>NUCLEOTIDE SEQUENCE [LARGE SCALE GENOMIC DNA]</scope>
    <source>
        <strain evidence="3">ISS10</strain>
    </source>
</reference>
<keyword evidence="4" id="KW-1185">Reference proteome</keyword>
<organism evidence="3 4">
    <name type="scientific">Trichinella nativa</name>
    <dbReference type="NCBI Taxonomy" id="6335"/>
    <lineage>
        <taxon>Eukaryota</taxon>
        <taxon>Metazoa</taxon>
        <taxon>Ecdysozoa</taxon>
        <taxon>Nematoda</taxon>
        <taxon>Enoplea</taxon>
        <taxon>Dorylaimia</taxon>
        <taxon>Trichinellida</taxon>
        <taxon>Trichinellidae</taxon>
        <taxon>Trichinella</taxon>
    </lineage>
</organism>
<protein>
    <recommendedName>
        <fullName evidence="2">Integrase p58-like C-terminal domain-containing protein</fullName>
    </recommendedName>
</protein>
<dbReference type="InterPro" id="IPR054465">
    <property type="entry name" value="Integrase_p58-like_C"/>
</dbReference>
<feature type="region of interest" description="Disordered" evidence="1">
    <location>
        <begin position="234"/>
        <end position="255"/>
    </location>
</feature>
<name>A0A0V1LC61_9BILA</name>